<comment type="caution">
    <text evidence="1">The sequence shown here is derived from an EMBL/GenBank/DDBJ whole genome shotgun (WGS) entry which is preliminary data.</text>
</comment>
<proteinExistence type="predicted"/>
<reference evidence="1" key="1">
    <citation type="submission" date="2016-11" db="EMBL/GenBank/DDBJ databases">
        <title>The genome of Nicotiana attenuata.</title>
        <authorList>
            <person name="Xu S."/>
            <person name="Brockmoeller T."/>
            <person name="Gaquerel E."/>
            <person name="Navarro A."/>
            <person name="Kuhl H."/>
            <person name="Gase K."/>
            <person name="Ling Z."/>
            <person name="Zhou W."/>
            <person name="Kreitzer C."/>
            <person name="Stanke M."/>
            <person name="Tang H."/>
            <person name="Lyons E."/>
            <person name="Pandey P."/>
            <person name="Pandey S.P."/>
            <person name="Timmermann B."/>
            <person name="Baldwin I.T."/>
        </authorList>
    </citation>
    <scope>NUCLEOTIDE SEQUENCE [LARGE SCALE GENOMIC DNA]</scope>
    <source>
        <strain evidence="1">UT</strain>
    </source>
</reference>
<organism evidence="1 2">
    <name type="scientific">Nicotiana attenuata</name>
    <name type="common">Coyote tobacco</name>
    <dbReference type="NCBI Taxonomy" id="49451"/>
    <lineage>
        <taxon>Eukaryota</taxon>
        <taxon>Viridiplantae</taxon>
        <taxon>Streptophyta</taxon>
        <taxon>Embryophyta</taxon>
        <taxon>Tracheophyta</taxon>
        <taxon>Spermatophyta</taxon>
        <taxon>Magnoliopsida</taxon>
        <taxon>eudicotyledons</taxon>
        <taxon>Gunneridae</taxon>
        <taxon>Pentapetalae</taxon>
        <taxon>asterids</taxon>
        <taxon>lamiids</taxon>
        <taxon>Solanales</taxon>
        <taxon>Solanaceae</taxon>
        <taxon>Nicotianoideae</taxon>
        <taxon>Nicotianeae</taxon>
        <taxon>Nicotiana</taxon>
    </lineage>
</organism>
<protein>
    <submittedName>
        <fullName evidence="1">Uncharacterized protein</fullName>
    </submittedName>
</protein>
<dbReference type="AlphaFoldDB" id="A0A314KQA5"/>
<dbReference type="EMBL" id="MJEQ01001397">
    <property type="protein sequence ID" value="OIT30904.1"/>
    <property type="molecule type" value="Genomic_DNA"/>
</dbReference>
<evidence type="ECO:0000313" key="2">
    <source>
        <dbReference type="Proteomes" id="UP000187609"/>
    </source>
</evidence>
<dbReference type="Gramene" id="OIT30904">
    <property type="protein sequence ID" value="OIT30904"/>
    <property type="gene ID" value="A4A49_53218"/>
</dbReference>
<keyword evidence="2" id="KW-1185">Reference proteome</keyword>
<accession>A0A314KQA5</accession>
<evidence type="ECO:0000313" key="1">
    <source>
        <dbReference type="EMBL" id="OIT30904.1"/>
    </source>
</evidence>
<sequence>MANQITLIDLDADEFEYKKSESYQDKTAKLEAKVAMEQEIDGVKEAIADHKNSSNKEGYSLFRTKGHSKLPTMCMKKKHD</sequence>
<dbReference type="Proteomes" id="UP000187609">
    <property type="component" value="Unassembled WGS sequence"/>
</dbReference>
<name>A0A314KQA5_NICAT</name>
<gene>
    <name evidence="1" type="ORF">A4A49_53218</name>
</gene>